<keyword evidence="4" id="KW-1185">Reference proteome</keyword>
<keyword evidence="2" id="KW-0732">Signal</keyword>
<evidence type="ECO:0000313" key="4">
    <source>
        <dbReference type="Proteomes" id="UP001163846"/>
    </source>
</evidence>
<reference evidence="3" key="1">
    <citation type="submission" date="2022-08" db="EMBL/GenBank/DDBJ databases">
        <authorList>
            <consortium name="DOE Joint Genome Institute"/>
            <person name="Min B."/>
            <person name="Riley R."/>
            <person name="Sierra-Patev S."/>
            <person name="Naranjo-Ortiz M."/>
            <person name="Looney B."/>
            <person name="Konkel Z."/>
            <person name="Slot J.C."/>
            <person name="Sakamoto Y."/>
            <person name="Steenwyk J.L."/>
            <person name="Rokas A."/>
            <person name="Carro J."/>
            <person name="Camarero S."/>
            <person name="Ferreira P."/>
            <person name="Molpeceres G."/>
            <person name="Ruiz-Duenas F.J."/>
            <person name="Serrano A."/>
            <person name="Henrissat B."/>
            <person name="Drula E."/>
            <person name="Hughes K.W."/>
            <person name="Mata J.L."/>
            <person name="Ishikawa N.K."/>
            <person name="Vargas-Isla R."/>
            <person name="Ushijima S."/>
            <person name="Smith C.A."/>
            <person name="Ahrendt S."/>
            <person name="Andreopoulos W."/>
            <person name="He G."/>
            <person name="Labutti K."/>
            <person name="Lipzen A."/>
            <person name="Ng V."/>
            <person name="Sandor L."/>
            <person name="Barry K."/>
            <person name="Martinez A.T."/>
            <person name="Xiao Y."/>
            <person name="Gibbons J.G."/>
            <person name="Terashima K."/>
            <person name="Hibbett D.S."/>
            <person name="Grigoriev I.V."/>
        </authorList>
    </citation>
    <scope>NUCLEOTIDE SEQUENCE</scope>
    <source>
        <strain evidence="3">TFB9207</strain>
    </source>
</reference>
<dbReference type="AlphaFoldDB" id="A0AA38UFB3"/>
<protein>
    <recommendedName>
        <fullName evidence="5">Secreted protein</fullName>
    </recommendedName>
</protein>
<gene>
    <name evidence="3" type="ORF">F5878DRAFT_641521</name>
</gene>
<sequence>MTRLSLGLILVCLASTIAPQVLAAPTFVGRGLGDDVVLSRRLMSGSPTGSAQGSDTSLSTIAQTIAQITEETIPKAMEAMDKKLEQEGQKDPVMRKLTVEANALRLRTKLILDPATKTGDPQKISAAIAKLCSSGPGGSSSLTEAESFAQQEAQNSRNTPEVAAKAAQLVAGYKGLIQDCQLWGHGPQAQAQAV</sequence>
<evidence type="ECO:0000256" key="1">
    <source>
        <dbReference type="SAM" id="MobiDB-lite"/>
    </source>
</evidence>
<comment type="caution">
    <text evidence="3">The sequence shown here is derived from an EMBL/GenBank/DDBJ whole genome shotgun (WGS) entry which is preliminary data.</text>
</comment>
<evidence type="ECO:0000313" key="3">
    <source>
        <dbReference type="EMBL" id="KAJ3839010.1"/>
    </source>
</evidence>
<accession>A0AA38UFB3</accession>
<feature type="region of interest" description="Disordered" evidence="1">
    <location>
        <begin position="135"/>
        <end position="160"/>
    </location>
</feature>
<evidence type="ECO:0008006" key="5">
    <source>
        <dbReference type="Google" id="ProtNLM"/>
    </source>
</evidence>
<dbReference type="EMBL" id="MU806152">
    <property type="protein sequence ID" value="KAJ3839010.1"/>
    <property type="molecule type" value="Genomic_DNA"/>
</dbReference>
<feature type="chain" id="PRO_5041321703" description="Secreted protein" evidence="2">
    <location>
        <begin position="24"/>
        <end position="194"/>
    </location>
</feature>
<dbReference type="Proteomes" id="UP001163846">
    <property type="component" value="Unassembled WGS sequence"/>
</dbReference>
<feature type="signal peptide" evidence="2">
    <location>
        <begin position="1"/>
        <end position="23"/>
    </location>
</feature>
<name>A0AA38UFB3_9AGAR</name>
<feature type="compositionally biased region" description="Polar residues" evidence="1">
    <location>
        <begin position="142"/>
        <end position="159"/>
    </location>
</feature>
<evidence type="ECO:0000256" key="2">
    <source>
        <dbReference type="SAM" id="SignalP"/>
    </source>
</evidence>
<organism evidence="3 4">
    <name type="scientific">Lentinula raphanica</name>
    <dbReference type="NCBI Taxonomy" id="153919"/>
    <lineage>
        <taxon>Eukaryota</taxon>
        <taxon>Fungi</taxon>
        <taxon>Dikarya</taxon>
        <taxon>Basidiomycota</taxon>
        <taxon>Agaricomycotina</taxon>
        <taxon>Agaricomycetes</taxon>
        <taxon>Agaricomycetidae</taxon>
        <taxon>Agaricales</taxon>
        <taxon>Marasmiineae</taxon>
        <taxon>Omphalotaceae</taxon>
        <taxon>Lentinula</taxon>
    </lineage>
</organism>
<proteinExistence type="predicted"/>